<name>A0A9P1J4K0_9PELO</name>
<dbReference type="OrthoDB" id="5873973at2759"/>
<comment type="caution">
    <text evidence="1">The sequence shown here is derived from an EMBL/GenBank/DDBJ whole genome shotgun (WGS) entry which is preliminary data.</text>
</comment>
<gene>
    <name evidence="1" type="ORF">CAMP_LOCUS18172</name>
</gene>
<dbReference type="EMBL" id="CANHGI010000006">
    <property type="protein sequence ID" value="CAI5455535.1"/>
    <property type="molecule type" value="Genomic_DNA"/>
</dbReference>
<dbReference type="Proteomes" id="UP001152747">
    <property type="component" value="Unassembled WGS sequence"/>
</dbReference>
<accession>A0A9P1J4K0</accession>
<sequence length="283" mass="32744">MPNHRPISGSNTIARSYLQPVKEHATLRDRFHSISRMPNKFATVRAIPVNYLATILSSTSNAPINRSPIGRRVSTSSIFTNESANNPNYRSVHPMLLANKKRSNTTTCVTPTLFINTSNLQHPKAEKRVSFKDFIHPHQQHPQTTNNRNNHRFEKAEEDFEAEEEEEEVDGKSDSNYFCYNNYLNYNPNSLHDKKLHRCDTNDMTMLERYLTREMKSSHSPRHFGASRRLIESDQSSNIRKRLSRSCDHLNEHQFSPRLPPIRRRPTKHVKTMAGVLITHDTG</sequence>
<reference evidence="1" key="1">
    <citation type="submission" date="2022-11" db="EMBL/GenBank/DDBJ databases">
        <authorList>
            <person name="Kikuchi T."/>
        </authorList>
    </citation>
    <scope>NUCLEOTIDE SEQUENCE</scope>
    <source>
        <strain evidence="1">PS1010</strain>
    </source>
</reference>
<dbReference type="AlphaFoldDB" id="A0A9P1J4K0"/>
<keyword evidence="2" id="KW-1185">Reference proteome</keyword>
<protein>
    <submittedName>
        <fullName evidence="1">Uncharacterized protein</fullName>
    </submittedName>
</protein>
<evidence type="ECO:0000313" key="1">
    <source>
        <dbReference type="EMBL" id="CAI5455535.1"/>
    </source>
</evidence>
<proteinExistence type="predicted"/>
<evidence type="ECO:0000313" key="2">
    <source>
        <dbReference type="Proteomes" id="UP001152747"/>
    </source>
</evidence>
<organism evidence="1 2">
    <name type="scientific">Caenorhabditis angaria</name>
    <dbReference type="NCBI Taxonomy" id="860376"/>
    <lineage>
        <taxon>Eukaryota</taxon>
        <taxon>Metazoa</taxon>
        <taxon>Ecdysozoa</taxon>
        <taxon>Nematoda</taxon>
        <taxon>Chromadorea</taxon>
        <taxon>Rhabditida</taxon>
        <taxon>Rhabditina</taxon>
        <taxon>Rhabditomorpha</taxon>
        <taxon>Rhabditoidea</taxon>
        <taxon>Rhabditidae</taxon>
        <taxon>Peloderinae</taxon>
        <taxon>Caenorhabditis</taxon>
    </lineage>
</organism>